<dbReference type="Gene3D" id="1.20.1260.20">
    <property type="entry name" value="PPE superfamily"/>
    <property type="match status" value="1"/>
</dbReference>
<gene>
    <name evidence="2" type="ORF">IF129_15655</name>
</gene>
<evidence type="ECO:0000313" key="2">
    <source>
        <dbReference type="EMBL" id="MBD3932981.1"/>
    </source>
</evidence>
<proteinExistence type="predicted"/>
<comment type="caution">
    <text evidence="2">The sequence shown here is derived from an EMBL/GenBank/DDBJ whole genome shotgun (WGS) entry which is preliminary data.</text>
</comment>
<accession>A0A927F0I8</accession>
<evidence type="ECO:0000256" key="1">
    <source>
        <dbReference type="SAM" id="MobiDB-lite"/>
    </source>
</evidence>
<sequence>MVTYRDLTSADLGPLDEAVVKWRNLPSQFNTISREFDGNVAARLRGSDWTGETADAAFVRLDDVTAQFHAAEDEAGAIHRLLESALEAFRSAQKRARAVRDEVEEDRNLSISAQGVVSFSATADDDDGSRQRLYAETISGYNTRVRAAVGDATDADEALHWALTQDRNGRDQGFNAGTYDSVQVAAEGRRQAVRDAEAVTRILAEGASASHADLQQLNRTLSRREGDPFFAEQVALKAGPRGVLEFWSGVTADQDRSKAEEKILTRLQESLGHTLATATHSQSPEMREWKKDIIDLGSDRVFGAVNSSADPQKSRPPYGFQLLSSLMHEGDYDSDFLQTYGRELIDFEKKNSEHVWTDSVDPYELHIGGLDKGNDPFSGFLTALGNNPEASKGFFSSDEGKLDKELQYLLLDRDWPHDPVEGEDPRRGYAYDELGRALESATLGVPYREVGLQRDDVTANVMEQVVAVVAERHDLLDKMPGLTNSLAEMGAGYIDDLTWATALMGGSMEPPMRADLFDRSSAGHAEFSSTDARWFLYNVGQQAGGHEVLSASQHAYTASLMEAHGDEVSMARHAQNVGAYNHGVLDEARTSQIDQDFRGKAEAANKAREDSSSWQKYSVSTAVGGIAALGVTAAAGPGAGIATAVAVPIVVDAGVKAFDTYFGNEMNENLKAMEKDFSAEAGLASEEFVERGRAMAISNGHAYQKIHQVDNPGEMSTEANSAYSNGKLDADSMDAD</sequence>
<keyword evidence="3" id="KW-1185">Reference proteome</keyword>
<name>A0A927F0I8_9ACTN</name>
<protein>
    <submittedName>
        <fullName evidence="2">Uncharacterized protein</fullName>
    </submittedName>
</protein>
<dbReference type="RefSeq" id="WP_191210271.1">
    <property type="nucleotide sequence ID" value="NZ_BAABKL010000050.1"/>
</dbReference>
<reference evidence="2" key="1">
    <citation type="submission" date="2020-09" db="EMBL/GenBank/DDBJ databases">
        <title>Secondary metabolite and genome analysis of marine Streptomyces chumphonensis KK1-2T.</title>
        <authorList>
            <person name="Phongsopitanun W."/>
            <person name="Kanchanasin P."/>
            <person name="Pittayakhajonwut P."/>
            <person name="Suwanborirux K."/>
            <person name="Tanasupawat S."/>
        </authorList>
    </citation>
    <scope>NUCLEOTIDE SEQUENCE</scope>
    <source>
        <strain evidence="2">KK1-2</strain>
    </source>
</reference>
<organism evidence="2 3">
    <name type="scientific">Streptomyces chumphonensis</name>
    <dbReference type="NCBI Taxonomy" id="1214925"/>
    <lineage>
        <taxon>Bacteria</taxon>
        <taxon>Bacillati</taxon>
        <taxon>Actinomycetota</taxon>
        <taxon>Actinomycetes</taxon>
        <taxon>Kitasatosporales</taxon>
        <taxon>Streptomycetaceae</taxon>
        <taxon>Streptomyces</taxon>
    </lineage>
</organism>
<dbReference type="InterPro" id="IPR038332">
    <property type="entry name" value="PPE_sf"/>
</dbReference>
<dbReference type="EMBL" id="JACXYU010000007">
    <property type="protein sequence ID" value="MBD3932981.1"/>
    <property type="molecule type" value="Genomic_DNA"/>
</dbReference>
<dbReference type="AlphaFoldDB" id="A0A927F0I8"/>
<evidence type="ECO:0000313" key="3">
    <source>
        <dbReference type="Proteomes" id="UP000632289"/>
    </source>
</evidence>
<dbReference type="Proteomes" id="UP000632289">
    <property type="component" value="Unassembled WGS sequence"/>
</dbReference>
<feature type="region of interest" description="Disordered" evidence="1">
    <location>
        <begin position="712"/>
        <end position="736"/>
    </location>
</feature>